<accession>A0A410FS89</accession>
<dbReference type="KEGG" id="bih:BIP78_0108"/>
<dbReference type="Gene3D" id="3.40.50.150">
    <property type="entry name" value="Vaccinia Virus protein VP39"/>
    <property type="match status" value="1"/>
</dbReference>
<gene>
    <name evidence="2" type="ORF">BIP78_0108</name>
</gene>
<reference evidence="3" key="1">
    <citation type="submission" date="2018-12" db="EMBL/GenBank/DDBJ databases">
        <title>Complete genome sequence of an uncultured bacterium of the candidate phylum Bipolaricaulota.</title>
        <authorList>
            <person name="Kadnikov V.V."/>
            <person name="Mardanov A.V."/>
            <person name="Beletsky A.V."/>
            <person name="Frank Y.A."/>
            <person name="Karnachuk O.V."/>
            <person name="Ravin N.V."/>
        </authorList>
    </citation>
    <scope>NUCLEOTIDE SEQUENCE [LARGE SCALE GENOMIC DNA]</scope>
</reference>
<evidence type="ECO:0000259" key="1">
    <source>
        <dbReference type="Pfam" id="PF08242"/>
    </source>
</evidence>
<dbReference type="InterPro" id="IPR029063">
    <property type="entry name" value="SAM-dependent_MTases_sf"/>
</dbReference>
<protein>
    <recommendedName>
        <fullName evidence="1">Methyltransferase type 12 domain-containing protein</fullName>
    </recommendedName>
</protein>
<dbReference type="AlphaFoldDB" id="A0A410FS89"/>
<dbReference type="InterPro" id="IPR013217">
    <property type="entry name" value="Methyltransf_12"/>
</dbReference>
<dbReference type="Proteomes" id="UP000287233">
    <property type="component" value="Chromosome"/>
</dbReference>
<name>A0A410FS89_BIPS1</name>
<proteinExistence type="predicted"/>
<organism evidence="2 3">
    <name type="scientific">Bipolaricaulis sibiricus</name>
    <dbReference type="NCBI Taxonomy" id="2501609"/>
    <lineage>
        <taxon>Bacteria</taxon>
        <taxon>Candidatus Bipolaricaulota</taxon>
        <taxon>Candidatus Bipolaricaulia</taxon>
        <taxon>Candidatus Bipolaricaulales</taxon>
        <taxon>Candidatus Bipolaricaulaceae</taxon>
        <taxon>Candidatus Bipolaricaulis</taxon>
    </lineage>
</organism>
<dbReference type="EMBL" id="CP034928">
    <property type="protein sequence ID" value="QAA75876.1"/>
    <property type="molecule type" value="Genomic_DNA"/>
</dbReference>
<sequence length="273" mass="32193">MDREAQRQAEEWNRRLWDEMAHVHVRAYREVDLLRTSQEVLDEIELREVGDVRGKRLLHLQCHIGTDTLAWARHGAIVTGVDFSGESIRCAEALREELGLEARFIQSNVYDLPDVLSEEFDLVYTSRGVLCWLRDLNAWAGIIARFLAPDGIFYLMESHPILHALEERPTGEIAFIHPYFHRREPVRWEAGGHDYADPTYRLQHPSHEWIWSMSDVVNAVLRAGLRLEFLNEYDRLFFPFLPSMTSADRRWYRLPLYENKIPLLWTLRARKEP</sequence>
<dbReference type="Pfam" id="PF08242">
    <property type="entry name" value="Methyltransf_12"/>
    <property type="match status" value="1"/>
</dbReference>
<dbReference type="SUPFAM" id="SSF53335">
    <property type="entry name" value="S-adenosyl-L-methionine-dependent methyltransferases"/>
    <property type="match status" value="1"/>
</dbReference>
<evidence type="ECO:0000313" key="3">
    <source>
        <dbReference type="Proteomes" id="UP000287233"/>
    </source>
</evidence>
<evidence type="ECO:0000313" key="2">
    <source>
        <dbReference type="EMBL" id="QAA75876.1"/>
    </source>
</evidence>
<feature type="domain" description="Methyltransferase type 12" evidence="1">
    <location>
        <begin position="58"/>
        <end position="153"/>
    </location>
</feature>
<dbReference type="CDD" id="cd02440">
    <property type="entry name" value="AdoMet_MTases"/>
    <property type="match status" value="1"/>
</dbReference>